<feature type="transmembrane region" description="Helical" evidence="6">
    <location>
        <begin position="359"/>
        <end position="378"/>
    </location>
</feature>
<protein>
    <submittedName>
        <fullName evidence="8">MFS transporter</fullName>
    </submittedName>
</protein>
<gene>
    <name evidence="8" type="ORF">F1599_05635</name>
</gene>
<name>A0A5M8B5Q1_9BURK</name>
<dbReference type="Gene3D" id="1.20.1250.20">
    <property type="entry name" value="MFS general substrate transporter like domains"/>
    <property type="match status" value="1"/>
</dbReference>
<evidence type="ECO:0000259" key="7">
    <source>
        <dbReference type="PROSITE" id="PS50850"/>
    </source>
</evidence>
<dbReference type="Proteomes" id="UP000324324">
    <property type="component" value="Unassembled WGS sequence"/>
</dbReference>
<accession>A0A5M8B5Q1</accession>
<reference evidence="8 9" key="1">
    <citation type="submission" date="2019-09" db="EMBL/GenBank/DDBJ databases">
        <title>Isolation of a novel species in the genus Cupriavidus from patients with sepsis using whole genome sequencing.</title>
        <authorList>
            <person name="Kweon O.J."/>
            <person name="Lee M.-K."/>
        </authorList>
    </citation>
    <scope>NUCLEOTIDE SEQUENCE [LARGE SCALE GENOMIC DNA]</scope>
    <source>
        <strain evidence="8 9">MKL-01</strain>
    </source>
</reference>
<feature type="transmembrane region" description="Helical" evidence="6">
    <location>
        <begin position="189"/>
        <end position="210"/>
    </location>
</feature>
<organism evidence="8 9">
    <name type="scientific">Cupriavidus cauae</name>
    <dbReference type="NCBI Taxonomy" id="2608999"/>
    <lineage>
        <taxon>Bacteria</taxon>
        <taxon>Pseudomonadati</taxon>
        <taxon>Pseudomonadota</taxon>
        <taxon>Betaproteobacteria</taxon>
        <taxon>Burkholderiales</taxon>
        <taxon>Burkholderiaceae</taxon>
        <taxon>Cupriavidus</taxon>
    </lineage>
</organism>
<evidence type="ECO:0000313" key="9">
    <source>
        <dbReference type="Proteomes" id="UP000324324"/>
    </source>
</evidence>
<feature type="transmembrane region" description="Helical" evidence="6">
    <location>
        <begin position="254"/>
        <end position="273"/>
    </location>
</feature>
<feature type="domain" description="Major facilitator superfamily (MFS) profile" evidence="7">
    <location>
        <begin position="35"/>
        <end position="533"/>
    </location>
</feature>
<feature type="transmembrane region" description="Helical" evidence="6">
    <location>
        <begin position="70"/>
        <end position="89"/>
    </location>
</feature>
<feature type="transmembrane region" description="Helical" evidence="6">
    <location>
        <begin position="222"/>
        <end position="242"/>
    </location>
</feature>
<feature type="transmembrane region" description="Helical" evidence="6">
    <location>
        <begin position="510"/>
        <end position="530"/>
    </location>
</feature>
<dbReference type="InterPro" id="IPR036259">
    <property type="entry name" value="MFS_trans_sf"/>
</dbReference>
<feature type="transmembrane region" description="Helical" evidence="6">
    <location>
        <begin position="159"/>
        <end position="177"/>
    </location>
</feature>
<dbReference type="InterPro" id="IPR020846">
    <property type="entry name" value="MFS_dom"/>
</dbReference>
<keyword evidence="9" id="KW-1185">Reference proteome</keyword>
<dbReference type="PANTHER" id="PTHR42718:SF9">
    <property type="entry name" value="MAJOR FACILITATOR SUPERFAMILY MULTIDRUG TRANSPORTER MFSC"/>
    <property type="match status" value="1"/>
</dbReference>
<keyword evidence="2" id="KW-0813">Transport</keyword>
<keyword evidence="3 6" id="KW-0812">Transmembrane</keyword>
<dbReference type="GO" id="GO:0016020">
    <property type="term" value="C:membrane"/>
    <property type="evidence" value="ECO:0007669"/>
    <property type="project" value="UniProtKB-SubCell"/>
</dbReference>
<evidence type="ECO:0000256" key="3">
    <source>
        <dbReference type="ARBA" id="ARBA00022692"/>
    </source>
</evidence>
<comment type="subcellular location">
    <subcellularLocation>
        <location evidence="1">Membrane</location>
        <topology evidence="1">Multi-pass membrane protein</topology>
    </subcellularLocation>
</comment>
<dbReference type="GO" id="GO:0022857">
    <property type="term" value="F:transmembrane transporter activity"/>
    <property type="evidence" value="ECO:0007669"/>
    <property type="project" value="InterPro"/>
</dbReference>
<feature type="transmembrane region" description="Helical" evidence="6">
    <location>
        <begin position="325"/>
        <end position="347"/>
    </location>
</feature>
<dbReference type="Pfam" id="PF07690">
    <property type="entry name" value="MFS_1"/>
    <property type="match status" value="1"/>
</dbReference>
<keyword evidence="4 6" id="KW-1133">Transmembrane helix</keyword>
<feature type="transmembrane region" description="Helical" evidence="6">
    <location>
        <begin position="125"/>
        <end position="147"/>
    </location>
</feature>
<dbReference type="RefSeq" id="WP_150082471.1">
    <property type="nucleotide sequence ID" value="NZ_VWRN01000019.1"/>
</dbReference>
<feature type="transmembrane region" description="Helical" evidence="6">
    <location>
        <begin position="285"/>
        <end position="305"/>
    </location>
</feature>
<feature type="transmembrane region" description="Helical" evidence="6">
    <location>
        <begin position="417"/>
        <end position="445"/>
    </location>
</feature>
<feature type="transmembrane region" description="Helical" evidence="6">
    <location>
        <begin position="33"/>
        <end position="58"/>
    </location>
</feature>
<feature type="transmembrane region" description="Helical" evidence="6">
    <location>
        <begin position="384"/>
        <end position="405"/>
    </location>
</feature>
<evidence type="ECO:0000313" key="8">
    <source>
        <dbReference type="EMBL" id="KAA6129240.1"/>
    </source>
</evidence>
<dbReference type="AlphaFoldDB" id="A0A5M8B5Q1"/>
<dbReference type="SUPFAM" id="SSF103473">
    <property type="entry name" value="MFS general substrate transporter"/>
    <property type="match status" value="1"/>
</dbReference>
<feature type="transmembrane region" description="Helical" evidence="6">
    <location>
        <begin position="101"/>
        <end position="119"/>
    </location>
</feature>
<keyword evidence="5 6" id="KW-0472">Membrane</keyword>
<proteinExistence type="predicted"/>
<evidence type="ECO:0000256" key="2">
    <source>
        <dbReference type="ARBA" id="ARBA00022448"/>
    </source>
</evidence>
<evidence type="ECO:0000256" key="4">
    <source>
        <dbReference type="ARBA" id="ARBA00022989"/>
    </source>
</evidence>
<sequence>MGAATAEYQFKPHERPTVPGSPATPDHPTPRRVGYFCVGVLIGLTAGFGNALVIANLNNIQGVFGLYSDQAAWLSTVYVMTNVCASMLLIKFRQQYGLQQFARLFLLGYVVITLAHIFVHTFETALLVRAANGIAASGLSTLALYYMIQSMPAAHRLKAIVLGIGVPQLATPLARVFTSGMLEAGNWKALYLFELGLALLSLVAVALLRLPPSERIRAFEKLDFVTFALFAPGMALLCAVLSQGRILWWTEAAWLGYALCGAVALITAALWIEHNRANPLLNTRWLGSSAMLRFALVAIAVRVLLSEQAYGAVGLLTALGMGNDQLVPLYVVVSLASIAGLVLSALTVNPLNLERPIRISLLLIAIGAFMDAHSNNLTRPANMYLSQALIAFAAVYFMGPTLLIGMLRALSKGMSHIVSFSALFGITQSLGGLAGSALLGTFQIYREKFHSHSLVQSITLTDPLDAARIQALGGAYGRVLTDPTLRQAEGSALLAQQVTREANVLAFNDVFLIIGIIASATFVWLLALYIRDRIRGHNPMAEPLEAMARMRQRQQ</sequence>
<comment type="caution">
    <text evidence="8">The sequence shown here is derived from an EMBL/GenBank/DDBJ whole genome shotgun (WGS) entry which is preliminary data.</text>
</comment>
<dbReference type="PROSITE" id="PS50850">
    <property type="entry name" value="MFS"/>
    <property type="match status" value="1"/>
</dbReference>
<dbReference type="EMBL" id="VWRN01000019">
    <property type="protein sequence ID" value="KAA6129240.1"/>
    <property type="molecule type" value="Genomic_DNA"/>
</dbReference>
<dbReference type="InterPro" id="IPR011701">
    <property type="entry name" value="MFS"/>
</dbReference>
<evidence type="ECO:0000256" key="6">
    <source>
        <dbReference type="SAM" id="Phobius"/>
    </source>
</evidence>
<dbReference type="PANTHER" id="PTHR42718">
    <property type="entry name" value="MAJOR FACILITATOR SUPERFAMILY MULTIDRUG TRANSPORTER MFSC"/>
    <property type="match status" value="1"/>
</dbReference>
<evidence type="ECO:0000256" key="1">
    <source>
        <dbReference type="ARBA" id="ARBA00004141"/>
    </source>
</evidence>
<evidence type="ECO:0000256" key="5">
    <source>
        <dbReference type="ARBA" id="ARBA00023136"/>
    </source>
</evidence>